<feature type="non-terminal residue" evidence="1">
    <location>
        <position position="31"/>
    </location>
</feature>
<protein>
    <submittedName>
        <fullName evidence="1">Uncharacterized protein</fullName>
    </submittedName>
</protein>
<sequence>MQKKINEELKGKPDDIIYRSINNYPPFYEPC</sequence>
<name>A0A820L3K6_9BILA</name>
<accession>A0A820L3K6</accession>
<evidence type="ECO:0000313" key="1">
    <source>
        <dbReference type="EMBL" id="CAF4349946.1"/>
    </source>
</evidence>
<organism evidence="1 2">
    <name type="scientific">Rotaria sordida</name>
    <dbReference type="NCBI Taxonomy" id="392033"/>
    <lineage>
        <taxon>Eukaryota</taxon>
        <taxon>Metazoa</taxon>
        <taxon>Spiralia</taxon>
        <taxon>Gnathifera</taxon>
        <taxon>Rotifera</taxon>
        <taxon>Eurotatoria</taxon>
        <taxon>Bdelloidea</taxon>
        <taxon>Philodinida</taxon>
        <taxon>Philodinidae</taxon>
        <taxon>Rotaria</taxon>
    </lineage>
</organism>
<proteinExistence type="predicted"/>
<gene>
    <name evidence="1" type="ORF">FNK824_LOCUS42298</name>
</gene>
<comment type="caution">
    <text evidence="1">The sequence shown here is derived from an EMBL/GenBank/DDBJ whole genome shotgun (WGS) entry which is preliminary data.</text>
</comment>
<dbReference type="Proteomes" id="UP000663874">
    <property type="component" value="Unassembled WGS sequence"/>
</dbReference>
<evidence type="ECO:0000313" key="2">
    <source>
        <dbReference type="Proteomes" id="UP000663874"/>
    </source>
</evidence>
<reference evidence="1" key="1">
    <citation type="submission" date="2021-02" db="EMBL/GenBank/DDBJ databases">
        <authorList>
            <person name="Nowell W R."/>
        </authorList>
    </citation>
    <scope>NUCLEOTIDE SEQUENCE</scope>
</reference>
<dbReference type="EMBL" id="CAJOBE010048664">
    <property type="protein sequence ID" value="CAF4349946.1"/>
    <property type="molecule type" value="Genomic_DNA"/>
</dbReference>
<dbReference type="AlphaFoldDB" id="A0A820L3K6"/>